<dbReference type="GO" id="GO:0045503">
    <property type="term" value="F:dynein light chain binding"/>
    <property type="evidence" value="ECO:0007669"/>
    <property type="project" value="TreeGrafter"/>
</dbReference>
<organism evidence="5 6">
    <name type="scientific">Oopsacas minuta</name>
    <dbReference type="NCBI Taxonomy" id="111878"/>
    <lineage>
        <taxon>Eukaryota</taxon>
        <taxon>Metazoa</taxon>
        <taxon>Porifera</taxon>
        <taxon>Hexactinellida</taxon>
        <taxon>Hexasterophora</taxon>
        <taxon>Lyssacinosida</taxon>
        <taxon>Leucopsacidae</taxon>
        <taxon>Oopsacas</taxon>
    </lineage>
</organism>
<evidence type="ECO:0000256" key="3">
    <source>
        <dbReference type="ARBA" id="ARBA00022737"/>
    </source>
</evidence>
<dbReference type="GO" id="GO:0045504">
    <property type="term" value="F:dynein heavy chain binding"/>
    <property type="evidence" value="ECO:0007669"/>
    <property type="project" value="TreeGrafter"/>
</dbReference>
<evidence type="ECO:0000256" key="1">
    <source>
        <dbReference type="ARBA" id="ARBA00022490"/>
    </source>
</evidence>
<dbReference type="AlphaFoldDB" id="A0AAV7KC32"/>
<feature type="region of interest" description="Disordered" evidence="4">
    <location>
        <begin position="148"/>
        <end position="193"/>
    </location>
</feature>
<dbReference type="GO" id="GO:0005868">
    <property type="term" value="C:cytoplasmic dynein complex"/>
    <property type="evidence" value="ECO:0007669"/>
    <property type="project" value="TreeGrafter"/>
</dbReference>
<protein>
    <submittedName>
        <fullName evidence="5">WD repeat-containing protein 60</fullName>
    </submittedName>
</protein>
<dbReference type="InterPro" id="IPR050687">
    <property type="entry name" value="Dynein_IC"/>
</dbReference>
<dbReference type="SUPFAM" id="SSF50978">
    <property type="entry name" value="WD40 repeat-like"/>
    <property type="match status" value="1"/>
</dbReference>
<keyword evidence="6" id="KW-1185">Reference proteome</keyword>
<sequence>MHGCRHTSKPPIPKSHCIKDQNTSLTYLDFHPLAPDYFIVSYADGFFAVFNREYKFPILTCSSSEIVSLKRVMWSRVHPLVVYTLSEKGKLSVWDLSINKLACISKENMCDNIDIIYFDLIPERSTSFPHSEIELSLSDSSCQIHPLKHISSSSKGDSFNTGDELEEDNKDERDNENIPITNSLRQPTTNPEEFSQKLRLSDTGRYMDLQDVILLDSHSESNFESSASEQQLEETVVNGRENILVELADESEAFIESAKLGLIEDRFPKGWCEAALKLTNGSVSLSDDLLEKADTLLIGSESYSNSDPQQVAL</sequence>
<comment type="caution">
    <text evidence="5">The sequence shown here is derived from an EMBL/GenBank/DDBJ whole genome shotgun (WGS) entry which is preliminary data.</text>
</comment>
<keyword evidence="1" id="KW-0963">Cytoplasm</keyword>
<dbReference type="EMBL" id="JAKMXF010000088">
    <property type="protein sequence ID" value="KAI6658418.1"/>
    <property type="molecule type" value="Genomic_DNA"/>
</dbReference>
<dbReference type="PANTHER" id="PTHR12442">
    <property type="entry name" value="DYNEIN INTERMEDIATE CHAIN"/>
    <property type="match status" value="1"/>
</dbReference>
<proteinExistence type="predicted"/>
<feature type="compositionally biased region" description="Polar residues" evidence="4">
    <location>
        <begin position="150"/>
        <end position="161"/>
    </location>
</feature>
<reference evidence="5 6" key="1">
    <citation type="journal article" date="2023" name="BMC Biol.">
        <title>The compact genome of the sponge Oopsacas minuta (Hexactinellida) is lacking key metazoan core genes.</title>
        <authorList>
            <person name="Santini S."/>
            <person name="Schenkelaars Q."/>
            <person name="Jourda C."/>
            <person name="Duchesne M."/>
            <person name="Belahbib H."/>
            <person name="Rocher C."/>
            <person name="Selva M."/>
            <person name="Riesgo A."/>
            <person name="Vervoort M."/>
            <person name="Leys S.P."/>
            <person name="Kodjabachian L."/>
            <person name="Le Bivic A."/>
            <person name="Borchiellini C."/>
            <person name="Claverie J.M."/>
            <person name="Renard E."/>
        </authorList>
    </citation>
    <scope>NUCLEOTIDE SEQUENCE [LARGE SCALE GENOMIC DNA]</scope>
    <source>
        <strain evidence="5">SPO-2</strain>
    </source>
</reference>
<name>A0AAV7KC32_9METZ</name>
<dbReference type="GO" id="GO:0010970">
    <property type="term" value="P:transport along microtubule"/>
    <property type="evidence" value="ECO:0007669"/>
    <property type="project" value="TreeGrafter"/>
</dbReference>
<gene>
    <name evidence="5" type="ORF">LOD99_15220</name>
</gene>
<evidence type="ECO:0000256" key="4">
    <source>
        <dbReference type="SAM" id="MobiDB-lite"/>
    </source>
</evidence>
<dbReference type="PANTHER" id="PTHR12442:SF22">
    <property type="entry name" value="CYTOPLASMIC DYNEIN 1 INTERMEDIATE CHAIN-RELATED"/>
    <property type="match status" value="1"/>
</dbReference>
<evidence type="ECO:0000313" key="5">
    <source>
        <dbReference type="EMBL" id="KAI6658418.1"/>
    </source>
</evidence>
<evidence type="ECO:0000313" key="6">
    <source>
        <dbReference type="Proteomes" id="UP001165289"/>
    </source>
</evidence>
<keyword evidence="2" id="KW-0853">WD repeat</keyword>
<dbReference type="Proteomes" id="UP001165289">
    <property type="component" value="Unassembled WGS sequence"/>
</dbReference>
<evidence type="ECO:0000256" key="2">
    <source>
        <dbReference type="ARBA" id="ARBA00022574"/>
    </source>
</evidence>
<feature type="compositionally biased region" description="Polar residues" evidence="4">
    <location>
        <begin position="178"/>
        <end position="193"/>
    </location>
</feature>
<keyword evidence="3" id="KW-0677">Repeat</keyword>
<dbReference type="InterPro" id="IPR036322">
    <property type="entry name" value="WD40_repeat_dom_sf"/>
</dbReference>
<accession>A0AAV7KC32</accession>